<feature type="transmembrane region" description="Helical" evidence="2">
    <location>
        <begin position="53"/>
        <end position="72"/>
    </location>
</feature>
<feature type="transmembrane region" description="Helical" evidence="2">
    <location>
        <begin position="6"/>
        <end position="22"/>
    </location>
</feature>
<feature type="transmembrane region" description="Helical" evidence="2">
    <location>
        <begin position="158"/>
        <end position="176"/>
    </location>
</feature>
<feature type="transmembrane region" description="Helical" evidence="2">
    <location>
        <begin position="129"/>
        <end position="146"/>
    </location>
</feature>
<feature type="transmembrane region" description="Helical" evidence="2">
    <location>
        <begin position="214"/>
        <end position="232"/>
    </location>
</feature>
<feature type="transmembrane region" description="Helical" evidence="2">
    <location>
        <begin position="29"/>
        <end position="47"/>
    </location>
</feature>
<dbReference type="Proteomes" id="UP000613255">
    <property type="component" value="Unassembled WGS sequence"/>
</dbReference>
<keyword evidence="4" id="KW-1185">Reference proteome</keyword>
<dbReference type="AlphaFoldDB" id="A0A934HNF1"/>
<evidence type="ECO:0008006" key="5">
    <source>
        <dbReference type="Google" id="ProtNLM"/>
    </source>
</evidence>
<evidence type="ECO:0000256" key="1">
    <source>
        <dbReference type="SAM" id="MobiDB-lite"/>
    </source>
</evidence>
<gene>
    <name evidence="3" type="ORF">JAO82_09920</name>
</gene>
<feature type="transmembrane region" description="Helical" evidence="2">
    <location>
        <begin position="244"/>
        <end position="267"/>
    </location>
</feature>
<feature type="compositionally biased region" description="Basic residues" evidence="1">
    <location>
        <begin position="470"/>
        <end position="482"/>
    </location>
</feature>
<keyword evidence="2" id="KW-0812">Transmembrane</keyword>
<comment type="caution">
    <text evidence="3">The sequence shown here is derived from an EMBL/GenBank/DDBJ whole genome shotgun (WGS) entry which is preliminary data.</text>
</comment>
<evidence type="ECO:0000313" key="4">
    <source>
        <dbReference type="Proteomes" id="UP000613255"/>
    </source>
</evidence>
<organism evidence="3 4">
    <name type="scientific">Pontibaca salina</name>
    <dbReference type="NCBI Taxonomy" id="2795731"/>
    <lineage>
        <taxon>Bacteria</taxon>
        <taxon>Pseudomonadati</taxon>
        <taxon>Pseudomonadota</taxon>
        <taxon>Alphaproteobacteria</taxon>
        <taxon>Rhodobacterales</taxon>
        <taxon>Roseobacteraceae</taxon>
        <taxon>Pontibaca</taxon>
    </lineage>
</organism>
<sequence>MPNSLAYLILALWPLICLVMFRRMPRERAIIWSILGGYMFLPPIAVFDVPLLTLDKFAIASIAPWFICVFVLKEEVNLWPRSTLIRLAMVVFVLSVVPTAMFNGDPLFFSGGAFGQPVPPIPGLGVKDMILTVAARIVVLLPYLLARQYLANAKALRELLIALAIAGVVYSIPALIEIRFSPQINVWVYGFFQHSFDQMMRAGGFRPIVFMPHGLWVALFFFSTVLAAAALSRDSRNARGVFRALTAYLAVILVLCKSYAAIIYGLLLTPIALLTSAKTQLRVAIILAIVASSYPMLRNASLLPLDAIVSQAAAISADRARSLEFRFDNEEMLIARAQEKPGFGWGSWGRNLVRDRATGESITVTDSRWIILFGTNGWVGYVAETSLFALPLILLGWRRRTLPDGAMSPYASAVGLIVAATMVDLLVNDTLVPFTWLCGGAVLGHAEQMSPQKAESSQQSLASREPAGNRGRRPQKRRRTIL</sequence>
<evidence type="ECO:0000313" key="3">
    <source>
        <dbReference type="EMBL" id="MBI6630196.1"/>
    </source>
</evidence>
<protein>
    <recommendedName>
        <fullName evidence="5">O-antigen ligase domain-containing protein</fullName>
    </recommendedName>
</protein>
<feature type="region of interest" description="Disordered" evidence="1">
    <location>
        <begin position="449"/>
        <end position="482"/>
    </location>
</feature>
<keyword evidence="2" id="KW-0472">Membrane</keyword>
<reference evidence="3" key="1">
    <citation type="submission" date="2020-12" db="EMBL/GenBank/DDBJ databases">
        <title>Pontibaca salina gen. nov., sp. nov., isolated from marine sediment.</title>
        <authorList>
            <person name="Bo J."/>
            <person name="Wang S."/>
            <person name="Song X."/>
            <person name="Du Z."/>
        </authorList>
    </citation>
    <scope>NUCLEOTIDE SEQUENCE</scope>
    <source>
        <strain evidence="3">S1109L</strain>
    </source>
</reference>
<dbReference type="RefSeq" id="WP_198686221.1">
    <property type="nucleotide sequence ID" value="NZ_JAEIJD010000007.1"/>
</dbReference>
<feature type="compositionally biased region" description="Polar residues" evidence="1">
    <location>
        <begin position="449"/>
        <end position="462"/>
    </location>
</feature>
<accession>A0A934HNF1</accession>
<dbReference type="EMBL" id="JAEIJD010000007">
    <property type="protein sequence ID" value="MBI6630196.1"/>
    <property type="molecule type" value="Genomic_DNA"/>
</dbReference>
<evidence type="ECO:0000256" key="2">
    <source>
        <dbReference type="SAM" id="Phobius"/>
    </source>
</evidence>
<keyword evidence="2" id="KW-1133">Transmembrane helix</keyword>
<name>A0A934HNF1_9RHOB</name>
<feature type="transmembrane region" description="Helical" evidence="2">
    <location>
        <begin position="84"/>
        <end position="102"/>
    </location>
</feature>
<proteinExistence type="predicted"/>